<protein>
    <submittedName>
        <fullName evidence="1">Uncharacterized protein</fullName>
    </submittedName>
</protein>
<comment type="caution">
    <text evidence="1">The sequence shown here is derived from an EMBL/GenBank/DDBJ whole genome shotgun (WGS) entry which is preliminary data.</text>
</comment>
<reference evidence="1 2" key="1">
    <citation type="submission" date="2018-06" db="EMBL/GenBank/DDBJ databases">
        <title>Genomic Encyclopedia of Archaeal and Bacterial Type Strains, Phase II (KMG-II): from individual species to whole genera.</title>
        <authorList>
            <person name="Goeker M."/>
        </authorList>
    </citation>
    <scope>NUCLEOTIDE SEQUENCE [LARGE SCALE GENOMIC DNA]</scope>
    <source>
        <strain evidence="1 2">JCM 11668</strain>
    </source>
</reference>
<gene>
    <name evidence="1" type="ORF">BJ122_1466</name>
</gene>
<proteinExistence type="predicted"/>
<name>A0A318T6P3_9BRAD</name>
<evidence type="ECO:0000313" key="2">
    <source>
        <dbReference type="Proteomes" id="UP000248148"/>
    </source>
</evidence>
<dbReference type="EMBL" id="QJTI01000046">
    <property type="protein sequence ID" value="PYE99016.1"/>
    <property type="molecule type" value="Genomic_DNA"/>
</dbReference>
<keyword evidence="2" id="KW-1185">Reference proteome</keyword>
<evidence type="ECO:0000313" key="1">
    <source>
        <dbReference type="EMBL" id="PYE99016.1"/>
    </source>
</evidence>
<dbReference type="AlphaFoldDB" id="A0A318T6P3"/>
<accession>A0A318T6P3</accession>
<organism evidence="1 2">
    <name type="scientific">Rhodopseudomonas faecalis</name>
    <dbReference type="NCBI Taxonomy" id="99655"/>
    <lineage>
        <taxon>Bacteria</taxon>
        <taxon>Pseudomonadati</taxon>
        <taxon>Pseudomonadota</taxon>
        <taxon>Alphaproteobacteria</taxon>
        <taxon>Hyphomicrobiales</taxon>
        <taxon>Nitrobacteraceae</taxon>
        <taxon>Rhodopseudomonas</taxon>
    </lineage>
</organism>
<dbReference type="RefSeq" id="WP_181419003.1">
    <property type="nucleotide sequence ID" value="NZ_QJTI01000046.1"/>
</dbReference>
<dbReference type="Proteomes" id="UP000248148">
    <property type="component" value="Unassembled WGS sequence"/>
</dbReference>
<sequence length="859" mass="94803">MRVKKYVIGLVLTATTLTALAVLQWTPILSSERNASGPVDLIAELHARFDPKRPGFGAADYPGNAAVHIPKSYAAILLAEVERSRGGLRPDLPNLAIPAGTWLLDHANLDGDGHPGWGVPIAWDAYGDGSINPANTAYTISTAIVVDALLTWMERDSSSPQKRIFETVTYALKPFADKQYRSPSGMLPYSFRKSDQPYDTFNPAAYMAGQLQRFSQLTPDQDLATALRNAADDTVQVLLNEKKVNPATGSWYWQYSIQENVANDLPHASYIIDGLRTYIVHGGRLADQIDINAAFAHLKEFEDKSAHYVRGWPLFQQNIDRPARTYDLGMAMSIACTTPDTAPIADVFLAELPKYRDNRNGYLKYPKGSEYASPLIVNEYEAYLYRGAIDCRLLAERKRSASFAIDFVPIDTTPHPNLPIAAPGAGSNTIVPFVRPSKTSASNVRYNQDTATFSLGDADSTSITFDKSLPIADHLIKGRRAIFTRHLDTNRLSLVTASTTGERISEIQITHSDGSEPIFRASTIAADQLILVYYDNISLNNYLVQYRIDQDGAHPQHPPLRLPLLQDPAGGTYEMIPPVFLLEIDARQLAVVGGTLVATLSLSDGSLSERRIDNCLRAVEAVSSADGAVVLCQKRHIEETEATFFVDAPPSLKIPRYEPDQLPYNLRVQDGSIVSEFATDGDHLQAMLRFDLERSQQNGWMEFGTNNDEGRIPWSQIYYLNGMLDFLRLSAISSQPLASADLLSNIRTRLDLEMKLIDQYWRDTRIATRGFTVDRSPAVFAVQTSRLLLLSKHPASHAVLTFWELRSGSVVASWGAGSRPPRWSSMPVPASGHGGGDTRFRCVDAIADRSDQGRSSPGA</sequence>